<comment type="subcellular location">
    <subcellularLocation>
        <location evidence="1">Periplasm</location>
    </subcellularLocation>
</comment>
<evidence type="ECO:0000256" key="3">
    <source>
        <dbReference type="ARBA" id="ARBA00022764"/>
    </source>
</evidence>
<feature type="domain" description="Heparin-sulfate lyase N-terminal" evidence="6">
    <location>
        <begin position="60"/>
        <end position="313"/>
    </location>
</feature>
<dbReference type="RefSeq" id="WP_128674586.1">
    <property type="nucleotide sequence ID" value="NZ_RRCO01000004.1"/>
</dbReference>
<dbReference type="InterPro" id="IPR031680">
    <property type="entry name" value="Hepar_II_III_N"/>
</dbReference>
<dbReference type="GO" id="GO:0016829">
    <property type="term" value="F:lyase activity"/>
    <property type="evidence" value="ECO:0007669"/>
    <property type="project" value="UniProtKB-KW"/>
</dbReference>
<dbReference type="Pfam" id="PF07940">
    <property type="entry name" value="Hepar_II_III_C"/>
    <property type="match status" value="1"/>
</dbReference>
<evidence type="ECO:0000259" key="6">
    <source>
        <dbReference type="Pfam" id="PF16889"/>
    </source>
</evidence>
<evidence type="ECO:0000256" key="4">
    <source>
        <dbReference type="ARBA" id="ARBA00023239"/>
    </source>
</evidence>
<dbReference type="GO" id="GO:0042597">
    <property type="term" value="C:periplasmic space"/>
    <property type="evidence" value="ECO:0007669"/>
    <property type="project" value="UniProtKB-SubCell"/>
</dbReference>
<evidence type="ECO:0000259" key="5">
    <source>
        <dbReference type="Pfam" id="PF07940"/>
    </source>
</evidence>
<keyword evidence="4" id="KW-0456">Lyase</keyword>
<dbReference type="InterPro" id="IPR008929">
    <property type="entry name" value="Chondroitin_lyas"/>
</dbReference>
<dbReference type="AlphaFoldDB" id="A0A3P3QW02"/>
<protein>
    <submittedName>
        <fullName evidence="7">Heparinase</fullName>
    </submittedName>
</protein>
<gene>
    <name evidence="7" type="ORF">EHV10_10345</name>
</gene>
<accession>A0A3P3QW02</accession>
<feature type="domain" description="Heparinase II/III-like C-terminal" evidence="5">
    <location>
        <begin position="359"/>
        <end position="568"/>
    </location>
</feature>
<dbReference type="PANTHER" id="PTHR39210">
    <property type="entry name" value="HEPARIN-SULFATE LYASE"/>
    <property type="match status" value="1"/>
</dbReference>
<reference evidence="7 8" key="1">
    <citation type="submission" date="2018-11" db="EMBL/GenBank/DDBJ databases">
        <title>Genome sequencing of Lachnoanaerobaculum sp. KCOM 2030 (= ChDC B114).</title>
        <authorList>
            <person name="Kook J.-K."/>
            <person name="Park S.-N."/>
            <person name="Lim Y.K."/>
        </authorList>
    </citation>
    <scope>NUCLEOTIDE SEQUENCE [LARGE SCALE GENOMIC DNA]</scope>
    <source>
        <strain evidence="7 8">KCOM 2030</strain>
    </source>
</reference>
<dbReference type="PANTHER" id="PTHR39210:SF1">
    <property type="entry name" value="HEPARIN-SULFATE LYASE"/>
    <property type="match status" value="1"/>
</dbReference>
<keyword evidence="3" id="KW-0574">Periplasm</keyword>
<proteinExistence type="predicted"/>
<comment type="caution">
    <text evidence="7">The sequence shown here is derived from an EMBL/GenBank/DDBJ whole genome shotgun (WGS) entry which is preliminary data.</text>
</comment>
<name>A0A3P3QW02_9FIRM</name>
<dbReference type="Pfam" id="PF16889">
    <property type="entry name" value="Hepar_II_III_N"/>
    <property type="match status" value="1"/>
</dbReference>
<dbReference type="Gene3D" id="2.70.98.70">
    <property type="match status" value="1"/>
</dbReference>
<dbReference type="Gene3D" id="1.50.10.100">
    <property type="entry name" value="Chondroitin AC/alginate lyase"/>
    <property type="match status" value="1"/>
</dbReference>
<dbReference type="Proteomes" id="UP000272490">
    <property type="component" value="Unassembled WGS sequence"/>
</dbReference>
<keyword evidence="8" id="KW-1185">Reference proteome</keyword>
<dbReference type="InterPro" id="IPR012480">
    <property type="entry name" value="Hepar_II_III_C"/>
</dbReference>
<dbReference type="EMBL" id="RRCO01000004">
    <property type="protein sequence ID" value="RRJ25285.1"/>
    <property type="molecule type" value="Genomic_DNA"/>
</dbReference>
<evidence type="ECO:0000256" key="2">
    <source>
        <dbReference type="ARBA" id="ARBA00022729"/>
    </source>
</evidence>
<keyword evidence="2" id="KW-0732">Signal</keyword>
<evidence type="ECO:0000313" key="8">
    <source>
        <dbReference type="Proteomes" id="UP000272490"/>
    </source>
</evidence>
<evidence type="ECO:0000256" key="1">
    <source>
        <dbReference type="ARBA" id="ARBA00004418"/>
    </source>
</evidence>
<dbReference type="SUPFAM" id="SSF48230">
    <property type="entry name" value="Chondroitin AC/alginate lyase"/>
    <property type="match status" value="1"/>
</dbReference>
<dbReference type="OrthoDB" id="7335480at2"/>
<sequence>MNNIDLLWDDFREHFAFKKEEYIKIADFCNRNCKEMRNIILQTADELTENRFLFRLPWDMETTNEPVNFGVKINWNYCFNEDEEFIFQLNRHRYLICLGQAFWIKQNDIYVITFINQLLDWINENIDIENADRKVWRTLETGLRADYWVRAMSFFTSHPLITDEIKEKFFLALSVHANHLATNPKEGFSIKSNWGVMEYAGLYVLSHVLKNDEYKKKAIYFLKMALHTQIHDDGMQWEASTMYHNEVLDAYFEVLRVAKLYNDEVFSEDEKNIIKNMAFATLYHTYPNHHQILTGDSDDTDVRDLLSRGALLFKDRSLKFAGYNELDFESAWLFGTEGIVFYEKLESKRLSGGLIVCHESGEAIWRDSYNENSDFIYFRNGSLGGGHGHQDKLHMELWFEGEEILRDSGRFTYKNVDERYRLKESQAHNVPIINNSEYAECMDSWIYKNLPPSTGNTFVFKENRLLFEGFHCGYIDLNVILRRRIVAPTSDIIIISDEIIGNKRNELSQHFAFGKNISLKKENNVIIGQGERCEFSVMCFDERGELLPEITNSLLSRHYNQIEETSALKVNTSSSYFLTTVIVKNRENQKIEIVKEDVYNFAYEVMLSKDIAQGYVITRNKEKYGVVLIKNDVGNYSDLNGIRGVYGLGQTMVCVFHKNPEYMTVLRW</sequence>
<organism evidence="7 8">
    <name type="scientific">Lachnoanaerobaculum gingivalis</name>
    <dbReference type="NCBI Taxonomy" id="2490855"/>
    <lineage>
        <taxon>Bacteria</taxon>
        <taxon>Bacillati</taxon>
        <taxon>Bacillota</taxon>
        <taxon>Clostridia</taxon>
        <taxon>Lachnospirales</taxon>
        <taxon>Lachnospiraceae</taxon>
        <taxon>Lachnoanaerobaculum</taxon>
    </lineage>
</organism>
<evidence type="ECO:0000313" key="7">
    <source>
        <dbReference type="EMBL" id="RRJ25285.1"/>
    </source>
</evidence>